<comment type="caution">
    <text evidence="1">The sequence shown here is derived from an EMBL/GenBank/DDBJ whole genome shotgun (WGS) entry which is preliminary data.</text>
</comment>
<dbReference type="EMBL" id="VIFY01000194">
    <property type="protein sequence ID" value="TQB68724.1"/>
    <property type="molecule type" value="Genomic_DNA"/>
</dbReference>
<protein>
    <recommendedName>
        <fullName evidence="3">Mitochondrial import inner membrane translocase subunit TIM22</fullName>
    </recommendedName>
</protein>
<dbReference type="OrthoDB" id="5584028at2759"/>
<keyword evidence="2" id="KW-1185">Reference proteome</keyword>
<dbReference type="PANTHER" id="PTHR37852">
    <property type="entry name" value="YALI0B21208P"/>
    <property type="match status" value="1"/>
</dbReference>
<sequence>MATQQSSSSADEDSSFMKILHWYKLFDTDVPPRLGIEVRKRLPYTTFSAFSLGMFIGSSYGGKKAAYQFRAENAHRFPTSSTGWFQYHKTKNYTAIVGAVKEGTKMGMKLGAGAFAFCLFEETVDYARNDRRDFLSTVTAGLSFSGVYSLLARHDIYTAARTTKLGLKLSLAYGLAQDALESLKGNRPAYVDFMLGNRRSASKDEGSM</sequence>
<reference evidence="1 2" key="1">
    <citation type="submission" date="2019-06" db="EMBL/GenBank/DDBJ databases">
        <title>Wine fermentation using esterase from Monascus purpureus.</title>
        <authorList>
            <person name="Geng C."/>
            <person name="Zhang Y."/>
        </authorList>
    </citation>
    <scope>NUCLEOTIDE SEQUENCE [LARGE SCALE GENOMIC DNA]</scope>
    <source>
        <strain evidence="1">HQ1</strain>
    </source>
</reference>
<proteinExistence type="predicted"/>
<evidence type="ECO:0000313" key="1">
    <source>
        <dbReference type="EMBL" id="TQB68724.1"/>
    </source>
</evidence>
<evidence type="ECO:0008006" key="3">
    <source>
        <dbReference type="Google" id="ProtNLM"/>
    </source>
</evidence>
<name>A0A507QNN5_MONPU</name>
<accession>A0A507QNN5</accession>
<dbReference type="Proteomes" id="UP000319663">
    <property type="component" value="Unassembled WGS sequence"/>
</dbReference>
<dbReference type="AlphaFoldDB" id="A0A507QNN5"/>
<organism evidence="1 2">
    <name type="scientific">Monascus purpureus</name>
    <name type="common">Red mold</name>
    <name type="synonym">Monascus anka</name>
    <dbReference type="NCBI Taxonomy" id="5098"/>
    <lineage>
        <taxon>Eukaryota</taxon>
        <taxon>Fungi</taxon>
        <taxon>Dikarya</taxon>
        <taxon>Ascomycota</taxon>
        <taxon>Pezizomycotina</taxon>
        <taxon>Eurotiomycetes</taxon>
        <taxon>Eurotiomycetidae</taxon>
        <taxon>Eurotiales</taxon>
        <taxon>Aspergillaceae</taxon>
        <taxon>Monascus</taxon>
    </lineage>
</organism>
<dbReference type="STRING" id="5098.A0A507QNN5"/>
<evidence type="ECO:0000313" key="2">
    <source>
        <dbReference type="Proteomes" id="UP000319663"/>
    </source>
</evidence>
<dbReference type="PANTHER" id="PTHR37852:SF1">
    <property type="entry name" value="HIG1 DOMAIN-CONTAINING PROTEIN"/>
    <property type="match status" value="1"/>
</dbReference>
<gene>
    <name evidence="1" type="ORF">MPDQ_002880</name>
</gene>